<dbReference type="InterPro" id="IPR013520">
    <property type="entry name" value="Ribonucl_H"/>
</dbReference>
<dbReference type="AlphaFoldDB" id="A0A8S1E958"/>
<keyword evidence="5" id="KW-0269">Exonuclease</keyword>
<keyword evidence="4" id="KW-0378">Hydrolase</keyword>
<evidence type="ECO:0000313" key="8">
    <source>
        <dbReference type="EMBL" id="CAB3397426.1"/>
    </source>
</evidence>
<protein>
    <recommendedName>
        <fullName evidence="7">Exonuclease domain-containing protein</fullName>
    </recommendedName>
</protein>
<gene>
    <name evidence="8" type="ORF">CBOVIS_LOCUS835</name>
</gene>
<dbReference type="SUPFAM" id="SSF53098">
    <property type="entry name" value="Ribonuclease H-like"/>
    <property type="match status" value="1"/>
</dbReference>
<reference evidence="8 9" key="1">
    <citation type="submission" date="2020-04" db="EMBL/GenBank/DDBJ databases">
        <authorList>
            <person name="Laetsch R D."/>
            <person name="Stevens L."/>
            <person name="Kumar S."/>
            <person name="Blaxter L. M."/>
        </authorList>
    </citation>
    <scope>NUCLEOTIDE SEQUENCE [LARGE SCALE GENOMIC DNA]</scope>
</reference>
<dbReference type="CDD" id="cd06145">
    <property type="entry name" value="REX1_like"/>
    <property type="match status" value="1"/>
</dbReference>
<keyword evidence="3" id="KW-0540">Nuclease</keyword>
<keyword evidence="6" id="KW-0539">Nucleus</keyword>
<evidence type="ECO:0000256" key="1">
    <source>
        <dbReference type="ARBA" id="ARBA00004123"/>
    </source>
</evidence>
<dbReference type="InterPro" id="IPR047021">
    <property type="entry name" value="REXO1/3/4-like"/>
</dbReference>
<dbReference type="Proteomes" id="UP000494206">
    <property type="component" value="Unassembled WGS sequence"/>
</dbReference>
<evidence type="ECO:0000256" key="4">
    <source>
        <dbReference type="ARBA" id="ARBA00022801"/>
    </source>
</evidence>
<evidence type="ECO:0000259" key="7">
    <source>
        <dbReference type="SMART" id="SM00479"/>
    </source>
</evidence>
<dbReference type="Gene3D" id="3.30.420.10">
    <property type="entry name" value="Ribonuclease H-like superfamily/Ribonuclease H"/>
    <property type="match status" value="1"/>
</dbReference>
<proteinExistence type="inferred from homology"/>
<dbReference type="PANTHER" id="PTHR12801:SF82">
    <property type="entry name" value="RNA EXONUCLEASE 5"/>
    <property type="match status" value="1"/>
</dbReference>
<feature type="domain" description="Exonuclease" evidence="7">
    <location>
        <begin position="1"/>
        <end position="159"/>
    </location>
</feature>
<dbReference type="InterPro" id="IPR034922">
    <property type="entry name" value="REX1-like_exo"/>
</dbReference>
<dbReference type="EMBL" id="CADEPM010000001">
    <property type="protein sequence ID" value="CAB3397426.1"/>
    <property type="molecule type" value="Genomic_DNA"/>
</dbReference>
<dbReference type="InterPro" id="IPR012337">
    <property type="entry name" value="RNaseH-like_sf"/>
</dbReference>
<comment type="subcellular location">
    <subcellularLocation>
        <location evidence="1">Nucleus</location>
    </subcellularLocation>
</comment>
<dbReference type="GO" id="GO:0004527">
    <property type="term" value="F:exonuclease activity"/>
    <property type="evidence" value="ECO:0007669"/>
    <property type="project" value="UniProtKB-KW"/>
</dbReference>
<evidence type="ECO:0000313" key="9">
    <source>
        <dbReference type="Proteomes" id="UP000494206"/>
    </source>
</evidence>
<comment type="caution">
    <text evidence="8">The sequence shown here is derived from an EMBL/GenBank/DDBJ whole genome shotgun (WGS) entry which is preliminary data.</text>
</comment>
<dbReference type="GO" id="GO:0003676">
    <property type="term" value="F:nucleic acid binding"/>
    <property type="evidence" value="ECO:0007669"/>
    <property type="project" value="InterPro"/>
</dbReference>
<dbReference type="GO" id="GO:0010629">
    <property type="term" value="P:negative regulation of gene expression"/>
    <property type="evidence" value="ECO:0007669"/>
    <property type="project" value="UniProtKB-ARBA"/>
</dbReference>
<name>A0A8S1E958_9PELO</name>
<dbReference type="OrthoDB" id="3996471at2759"/>
<evidence type="ECO:0000256" key="3">
    <source>
        <dbReference type="ARBA" id="ARBA00022722"/>
    </source>
</evidence>
<dbReference type="SMART" id="SM00479">
    <property type="entry name" value="EXOIII"/>
    <property type="match status" value="1"/>
</dbReference>
<keyword evidence="9" id="KW-1185">Reference proteome</keyword>
<dbReference type="PANTHER" id="PTHR12801">
    <property type="entry name" value="RNA EXONUCLEASE REXO1 / RECO3 FAMILY MEMBER-RELATED"/>
    <property type="match status" value="1"/>
</dbReference>
<evidence type="ECO:0000256" key="6">
    <source>
        <dbReference type="ARBA" id="ARBA00023242"/>
    </source>
</evidence>
<organism evidence="8 9">
    <name type="scientific">Caenorhabditis bovis</name>
    <dbReference type="NCBI Taxonomy" id="2654633"/>
    <lineage>
        <taxon>Eukaryota</taxon>
        <taxon>Metazoa</taxon>
        <taxon>Ecdysozoa</taxon>
        <taxon>Nematoda</taxon>
        <taxon>Chromadorea</taxon>
        <taxon>Rhabditida</taxon>
        <taxon>Rhabditina</taxon>
        <taxon>Rhabditomorpha</taxon>
        <taxon>Rhabditoidea</taxon>
        <taxon>Rhabditidae</taxon>
        <taxon>Peloderinae</taxon>
        <taxon>Caenorhabditis</taxon>
    </lineage>
</organism>
<evidence type="ECO:0000256" key="2">
    <source>
        <dbReference type="ARBA" id="ARBA00006357"/>
    </source>
</evidence>
<comment type="similarity">
    <text evidence="2">Belongs to the REXO1/REXO3 family.</text>
</comment>
<dbReference type="Pfam" id="PF00929">
    <property type="entry name" value="RNase_T"/>
    <property type="match status" value="1"/>
</dbReference>
<dbReference type="GO" id="GO:0005634">
    <property type="term" value="C:nucleus"/>
    <property type="evidence" value="ECO:0007669"/>
    <property type="project" value="UniProtKB-SubCell"/>
</dbReference>
<dbReference type="FunFam" id="3.30.420.10:FF:000031">
    <property type="entry name" value="RNA exonuclease 1"/>
    <property type="match status" value="1"/>
</dbReference>
<dbReference type="InterPro" id="IPR036397">
    <property type="entry name" value="RNaseH_sf"/>
</dbReference>
<sequence length="388" mass="44059">MFAIDCEMCITEVSNSELTRISVVNEDGDILLDTLVMPKSRIVNYLTEWSGITPELMEGVTVTLKDVQAALRRILPPDAILVGHSLEHDLRALKMAHPYCIDASMLLNYGGQRKERHSLKNLAELFLKEKIQMGYGHCSYEDAWAAMKLVKLKLDKGLIFGNVSYGWDYSKYLKDNDREHIPAKKRRTSKPKSVVLSTKKIPKCQTCDSRTIVNCTVRDCECVRSAGPVTCAVCYVDKNTEEGTINWEDALLVDDKADKEKHVKTFLDGEKAKTVLCGFRSNSLKKERTKGIIHKPRKKHESHEDYVERMLSEILAHNLALIEMNYDEKEVKLIVNELQIESDKEIQATIAEKMDTNIERLINGASQNSLILLVLTSPEKSILYINIK</sequence>
<evidence type="ECO:0000256" key="5">
    <source>
        <dbReference type="ARBA" id="ARBA00022839"/>
    </source>
</evidence>
<accession>A0A8S1E958</accession>